<evidence type="ECO:0000313" key="4">
    <source>
        <dbReference type="Proteomes" id="UP000681317"/>
    </source>
</evidence>
<keyword evidence="1" id="KW-1133">Transmembrane helix</keyword>
<evidence type="ECO:0000313" key="3">
    <source>
        <dbReference type="EMBL" id="BCT91823.1"/>
    </source>
</evidence>
<dbReference type="PANTHER" id="PTHR23028:SF53">
    <property type="entry name" value="ACYL_TRANSF_3 DOMAIN-CONTAINING PROTEIN"/>
    <property type="match status" value="1"/>
</dbReference>
<dbReference type="EMBL" id="AP024545">
    <property type="protein sequence ID" value="BCT91823.1"/>
    <property type="molecule type" value="Genomic_DNA"/>
</dbReference>
<dbReference type="Pfam" id="PF01757">
    <property type="entry name" value="Acyl_transf_3"/>
    <property type="match status" value="1"/>
</dbReference>
<feature type="transmembrane region" description="Helical" evidence="1">
    <location>
        <begin position="222"/>
        <end position="239"/>
    </location>
</feature>
<evidence type="ECO:0000259" key="2">
    <source>
        <dbReference type="Pfam" id="PF01757"/>
    </source>
</evidence>
<feature type="transmembrane region" description="Helical" evidence="1">
    <location>
        <begin position="277"/>
        <end position="297"/>
    </location>
</feature>
<keyword evidence="3" id="KW-0808">Transferase</keyword>
<dbReference type="GO" id="GO:0016746">
    <property type="term" value="F:acyltransferase activity"/>
    <property type="evidence" value="ECO:0007669"/>
    <property type="project" value="UniProtKB-KW"/>
</dbReference>
<feature type="transmembrane region" description="Helical" evidence="1">
    <location>
        <begin position="198"/>
        <end position="215"/>
    </location>
</feature>
<feature type="transmembrane region" description="Helical" evidence="1">
    <location>
        <begin position="245"/>
        <end position="265"/>
    </location>
</feature>
<keyword evidence="1" id="KW-0812">Transmembrane</keyword>
<protein>
    <submittedName>
        <fullName evidence="3">Acyltransferase</fullName>
    </submittedName>
</protein>
<evidence type="ECO:0000256" key="1">
    <source>
        <dbReference type="SAM" id="Phobius"/>
    </source>
</evidence>
<proteinExistence type="predicted"/>
<feature type="transmembrane region" description="Helical" evidence="1">
    <location>
        <begin position="70"/>
        <end position="91"/>
    </location>
</feature>
<dbReference type="PANTHER" id="PTHR23028">
    <property type="entry name" value="ACETYLTRANSFERASE"/>
    <property type="match status" value="1"/>
</dbReference>
<dbReference type="InterPro" id="IPR002656">
    <property type="entry name" value="Acyl_transf_3_dom"/>
</dbReference>
<gene>
    <name evidence="3" type="primary">nodX_2</name>
    <name evidence="3" type="ORF">LYSCAS_08470</name>
</gene>
<dbReference type="InterPro" id="IPR050879">
    <property type="entry name" value="Acyltransferase_3"/>
</dbReference>
<feature type="transmembrane region" description="Helical" evidence="1">
    <location>
        <begin position="32"/>
        <end position="58"/>
    </location>
</feature>
<organism evidence="3 4">
    <name type="scientific">Noviluteimonas caseinilytica</name>
    <dbReference type="NCBI Taxonomy" id="2675101"/>
    <lineage>
        <taxon>Bacteria</taxon>
        <taxon>Pseudomonadati</taxon>
        <taxon>Pseudomonadota</taxon>
        <taxon>Gammaproteobacteria</taxon>
        <taxon>Lysobacterales</taxon>
        <taxon>Lysobacteraceae</taxon>
        <taxon>Noviluteimonas</taxon>
    </lineage>
</organism>
<feature type="transmembrane region" description="Helical" evidence="1">
    <location>
        <begin position="171"/>
        <end position="192"/>
    </location>
</feature>
<name>A0ABM7Q3Q9_9GAMM</name>
<keyword evidence="4" id="KW-1185">Reference proteome</keyword>
<keyword evidence="3" id="KW-0012">Acyltransferase</keyword>
<sequence>MRFLAAFAVLWSHSYAITLGPQNHEPWVRWLGYTPAGVAVDVFFVTSGFLVCASLLRLDNFKAFVKARALRIFPALIVMSLLLAFVLGPVFTTWSLHDYFTDANVYKLILKDSTILTGVKFKLPGVFDGHPMDEVINGSLWTLPFELRSYLLLALVWWAASAAKHKQLRSFARMIVIGTTLMLLSFWASHLYGYKHWHTFRLFFMFFCGAAFWLFRARIPMRTSIAIALALPLVAAAAVPKYFFWVYPLVITYIVLWFAYVPRGFVRGFNRFGDYSYGIYIYAFPVQQMLVALVPGITPERMILFATLGTLPLAMASWHFVEKPMLAKKERKRVPAAAPEAAT</sequence>
<keyword evidence="1" id="KW-0472">Membrane</keyword>
<reference evidence="3 4" key="1">
    <citation type="submission" date="2021-03" db="EMBL/GenBank/DDBJ databases">
        <title>Complete Genome Sequences of Two Lysobacter Strains Isolated from Sea Water (Lysobacter caseinilyticus) and Soil (Lysobacter helvus) in South Korea.</title>
        <authorList>
            <person name="Watanabe Y."/>
            <person name="Arakawa K."/>
        </authorList>
    </citation>
    <scope>NUCLEOTIDE SEQUENCE [LARGE SCALE GENOMIC DNA]</scope>
    <source>
        <strain evidence="3 4">KVB24</strain>
    </source>
</reference>
<feature type="transmembrane region" description="Helical" evidence="1">
    <location>
        <begin position="140"/>
        <end position="159"/>
    </location>
</feature>
<feature type="transmembrane region" description="Helical" evidence="1">
    <location>
        <begin position="303"/>
        <end position="321"/>
    </location>
</feature>
<feature type="domain" description="Acyltransferase 3" evidence="2">
    <location>
        <begin position="1"/>
        <end position="316"/>
    </location>
</feature>
<accession>A0ABM7Q3Q9</accession>
<dbReference type="Proteomes" id="UP000681317">
    <property type="component" value="Chromosome"/>
</dbReference>